<reference evidence="8 9" key="1">
    <citation type="submission" date="2024-06" db="EMBL/GenBank/DDBJ databases">
        <title>Complete genome of Phlyctema vagabunda strain 19-DSS-EL-015.</title>
        <authorList>
            <person name="Fiorenzani C."/>
        </authorList>
    </citation>
    <scope>NUCLEOTIDE SEQUENCE [LARGE SCALE GENOMIC DNA]</scope>
    <source>
        <strain evidence="8 9">19-DSS-EL-015</strain>
    </source>
</reference>
<comment type="similarity">
    <text evidence="5">Belongs to the class I-like SAM-binding methyltransferase superfamily. C5-methyltransferase family.</text>
</comment>
<dbReference type="Pfam" id="PF00145">
    <property type="entry name" value="DNA_methylase"/>
    <property type="match status" value="1"/>
</dbReference>
<sequence length="1318" mass="148135">MPPAIYRQEDGPHDEFLSSQYSDEYFDAVSKVNDLSQEEESNCTASGRSSPLDFLQQDFPISLTPPNYPQYSPINTHSNHFNNIGPRDGPESEENGRGHDGEPIQPPANLPAEISLKSLEPAGLIYPKSLYRYIFSDDTESFELHTPKLPVSEERTAVQALLEEIDQTADDGLESICGESSGVSSDIQDFVQIELSDFTVYLPPKNTHHPYEMRPLDHLASRTGSSVFLFDGFLSIGQKRHYVEGVPFEICSLGNYGKDHHCVGDQIWIQSRLNKTNDIYYHLNAPSPEYARFHIGFLWVADLAKHFVDYCISSCETEKSISIHHFRKDFSAWMIQHHGGSSMFRTWYQEYQGSDFRGAVNQNIKFLHKEALGVDEDTRKLAIWGELLNKTTIRKQPILESKTVVTQYVYECFSHMRFGHNLKCVHPNGDAKLRQTSQGHSLQLTIDENCTKQDAAISLLIEKKRDAARSSYESLGTDEGELKHRKEMIKSIVVGDTISVVVDGIGSVWKDEVTRWKAADDCWYLLVQKVYTDENDLRTFDGLWLYKPSDTTCAKMKYPYVNELFLSDHCTCKDGRETEENVIDVVSVCWHGTPESSQGLFVRQTYMDGERFVTLKDTHKQCDHLRPQRKVQEHSAARDFKKGETVLVMSSRIRTRKCINEAEPYEVVENIFEGTKHYVLVKRLLRRVEFSGQMTSASNELIYTDKLDKVHAHSILHRCLVRFYTEADIRAKTIPAPYCRNGTGNAFYITTKLGADNGTQYLEPIQEKDKQSLVQGFDPFSMSNPVPLRGLDLYCGGGNFGRGLEEGGAVHHEWAVDLAENAIHTYHANLTDPTSCKLFFGSVDDLLLNAFRGNPRKSSLIPAPGDVEFISAGSPCQGFSLLNAKKNNAKGLKNQSLVASVAAYVDFYRPKYGLLENVLNMAQKGPGRDEDVLSQLICSIVGMGYQTQVFVLDAWSCGSPQSRSRLFLSFAAPGYEAIQHPELSHSHPPNVRTAAVGLKSNGESFGSRKFGPTPFQFVTAEQATADLPWIGDGRTYHCTPHPDHIVARTAKEMDQHRIACIPVVPRGMTFAKTWNNGNGRMTKAERTLFPVTNRKGEVRLNVMDNSKAWGRVRPDSLFSTITVTIGPEDARMGRCIHWDQHRYMSLMEGRRAQSFPDDEILVGLPSDRWKIVGNSVARTVALALGLKLREAWEMRPANITDKGSKAKTKYAVILPSTKTKHKNKNSGSLIDHLNKLQLPSDLPGSSDNDTAEFEPLSRDELVMSISSASSIRSEMTNSSSKKRVSSMDEEDPRPFKITKRSDVSNTSISTKIQGTSRP</sequence>
<dbReference type="Gene3D" id="3.90.120.10">
    <property type="entry name" value="DNA Methylase, subunit A, domain 2"/>
    <property type="match status" value="1"/>
</dbReference>
<dbReference type="PROSITE" id="PS00094">
    <property type="entry name" value="C5_MTASE_1"/>
    <property type="match status" value="1"/>
</dbReference>
<keyword evidence="4 5" id="KW-0949">S-adenosyl-L-methionine</keyword>
<dbReference type="InterPro" id="IPR001525">
    <property type="entry name" value="C5_MeTfrase"/>
</dbReference>
<organism evidence="8 9">
    <name type="scientific">Phlyctema vagabunda</name>
    <dbReference type="NCBI Taxonomy" id="108571"/>
    <lineage>
        <taxon>Eukaryota</taxon>
        <taxon>Fungi</taxon>
        <taxon>Dikarya</taxon>
        <taxon>Ascomycota</taxon>
        <taxon>Pezizomycotina</taxon>
        <taxon>Leotiomycetes</taxon>
        <taxon>Helotiales</taxon>
        <taxon>Dermateaceae</taxon>
        <taxon>Phlyctema</taxon>
    </lineage>
</organism>
<feature type="compositionally biased region" description="Basic and acidic residues" evidence="6">
    <location>
        <begin position="7"/>
        <end position="16"/>
    </location>
</feature>
<comment type="caution">
    <text evidence="8">The sequence shown here is derived from an EMBL/GenBank/DDBJ whole genome shotgun (WGS) entry which is preliminary data.</text>
</comment>
<evidence type="ECO:0000256" key="6">
    <source>
        <dbReference type="SAM" id="MobiDB-lite"/>
    </source>
</evidence>
<feature type="region of interest" description="Disordered" evidence="6">
    <location>
        <begin position="32"/>
        <end position="51"/>
    </location>
</feature>
<dbReference type="PANTHER" id="PTHR10629">
    <property type="entry name" value="CYTOSINE-SPECIFIC METHYLTRANSFERASE"/>
    <property type="match status" value="1"/>
</dbReference>
<dbReference type="PROSITE" id="PS51679">
    <property type="entry name" value="SAM_MT_C5"/>
    <property type="match status" value="1"/>
</dbReference>
<evidence type="ECO:0000313" key="8">
    <source>
        <dbReference type="EMBL" id="KAL3426131.1"/>
    </source>
</evidence>
<feature type="region of interest" description="Disordered" evidence="6">
    <location>
        <begin position="1238"/>
        <end position="1318"/>
    </location>
</feature>
<dbReference type="SUPFAM" id="SSF53335">
    <property type="entry name" value="S-adenosyl-L-methionine-dependent methyltransferases"/>
    <property type="match status" value="1"/>
</dbReference>
<dbReference type="InterPro" id="IPR018117">
    <property type="entry name" value="C5_DNA_meth_AS"/>
</dbReference>
<dbReference type="Gene3D" id="2.30.30.490">
    <property type="match status" value="1"/>
</dbReference>
<feature type="compositionally biased region" description="Polar residues" evidence="6">
    <location>
        <begin position="69"/>
        <end position="82"/>
    </location>
</feature>
<dbReference type="Pfam" id="PF25423">
    <property type="entry name" value="DUF7893"/>
    <property type="match status" value="1"/>
</dbReference>
<evidence type="ECO:0000256" key="4">
    <source>
        <dbReference type="ARBA" id="ARBA00022691"/>
    </source>
</evidence>
<feature type="compositionally biased region" description="Low complexity" evidence="6">
    <location>
        <begin position="1264"/>
        <end position="1273"/>
    </location>
</feature>
<dbReference type="InterPro" id="IPR043151">
    <property type="entry name" value="BAH_sf"/>
</dbReference>
<evidence type="ECO:0000256" key="3">
    <source>
        <dbReference type="ARBA" id="ARBA00022679"/>
    </source>
</evidence>
<dbReference type="InterPro" id="IPR029063">
    <property type="entry name" value="SAM-dependent_MTases_sf"/>
</dbReference>
<feature type="region of interest" description="Disordered" evidence="6">
    <location>
        <begin position="59"/>
        <end position="109"/>
    </location>
</feature>
<feature type="active site" evidence="5">
    <location>
        <position position="876"/>
    </location>
</feature>
<dbReference type="GO" id="GO:0032259">
    <property type="term" value="P:methylation"/>
    <property type="evidence" value="ECO:0007669"/>
    <property type="project" value="UniProtKB-KW"/>
</dbReference>
<evidence type="ECO:0000256" key="1">
    <source>
        <dbReference type="ARBA" id="ARBA00011975"/>
    </source>
</evidence>
<dbReference type="InterPro" id="IPR057215">
    <property type="entry name" value="DUF7893"/>
</dbReference>
<dbReference type="PANTHER" id="PTHR10629:SF54">
    <property type="entry name" value="DNA METHYLTRANSFERASE DIM-2"/>
    <property type="match status" value="1"/>
</dbReference>
<evidence type="ECO:0000256" key="2">
    <source>
        <dbReference type="ARBA" id="ARBA00022603"/>
    </source>
</evidence>
<protein>
    <recommendedName>
        <fullName evidence="1">DNA (cytosine-5-)-methyltransferase</fullName>
        <ecNumber evidence="1">2.1.1.37</ecNumber>
    </recommendedName>
</protein>
<dbReference type="PRINTS" id="PR00105">
    <property type="entry name" value="C5METTRFRASE"/>
</dbReference>
<dbReference type="Proteomes" id="UP001629113">
    <property type="component" value="Unassembled WGS sequence"/>
</dbReference>
<dbReference type="EC" id="2.1.1.37" evidence="1"/>
<feature type="domain" description="DUF7893" evidence="7">
    <location>
        <begin position="297"/>
        <end position="387"/>
    </location>
</feature>
<feature type="compositionally biased region" description="Basic and acidic residues" evidence="6">
    <location>
        <begin position="88"/>
        <end position="102"/>
    </location>
</feature>
<feature type="region of interest" description="Disordered" evidence="6">
    <location>
        <begin position="1"/>
        <end position="20"/>
    </location>
</feature>
<evidence type="ECO:0000313" key="9">
    <source>
        <dbReference type="Proteomes" id="UP001629113"/>
    </source>
</evidence>
<gene>
    <name evidence="8" type="ORF">PVAG01_02922</name>
</gene>
<evidence type="ECO:0000259" key="7">
    <source>
        <dbReference type="Pfam" id="PF25423"/>
    </source>
</evidence>
<proteinExistence type="inferred from homology"/>
<accession>A0ABR4PS68</accession>
<keyword evidence="2 5" id="KW-0489">Methyltransferase</keyword>
<dbReference type="EMBL" id="JBFCZG010000002">
    <property type="protein sequence ID" value="KAL3426131.1"/>
    <property type="molecule type" value="Genomic_DNA"/>
</dbReference>
<dbReference type="Gene3D" id="3.40.50.150">
    <property type="entry name" value="Vaccinia Virus protein VP39"/>
    <property type="match status" value="1"/>
</dbReference>
<dbReference type="InterPro" id="IPR050390">
    <property type="entry name" value="C5-Methyltransferase"/>
</dbReference>
<dbReference type="GO" id="GO:0008168">
    <property type="term" value="F:methyltransferase activity"/>
    <property type="evidence" value="ECO:0007669"/>
    <property type="project" value="UniProtKB-KW"/>
</dbReference>
<feature type="compositionally biased region" description="Polar residues" evidence="6">
    <location>
        <begin position="1303"/>
        <end position="1318"/>
    </location>
</feature>
<evidence type="ECO:0000256" key="5">
    <source>
        <dbReference type="PROSITE-ProRule" id="PRU01016"/>
    </source>
</evidence>
<keyword evidence="9" id="KW-1185">Reference proteome</keyword>
<keyword evidence="3 5" id="KW-0808">Transferase</keyword>
<name>A0ABR4PS68_9HELO</name>